<protein>
    <submittedName>
        <fullName evidence="2">Putative reverse transcriptase domain-containing protein</fullName>
    </submittedName>
</protein>
<proteinExistence type="predicted"/>
<dbReference type="InterPro" id="IPR043502">
    <property type="entry name" value="DNA/RNA_pol_sf"/>
</dbReference>
<evidence type="ECO:0000313" key="2">
    <source>
        <dbReference type="EMBL" id="GFC84812.1"/>
    </source>
</evidence>
<name>A0A699RLC3_TANCI</name>
<dbReference type="GO" id="GO:0003964">
    <property type="term" value="F:RNA-directed DNA polymerase activity"/>
    <property type="evidence" value="ECO:0007669"/>
    <property type="project" value="UniProtKB-KW"/>
</dbReference>
<dbReference type="InterPro" id="IPR043128">
    <property type="entry name" value="Rev_trsase/Diguanyl_cyclase"/>
</dbReference>
<keyword evidence="2" id="KW-0548">Nucleotidyltransferase</keyword>
<organism evidence="2">
    <name type="scientific">Tanacetum cinerariifolium</name>
    <name type="common">Dalmatian daisy</name>
    <name type="synonym">Chrysanthemum cinerariifolium</name>
    <dbReference type="NCBI Taxonomy" id="118510"/>
    <lineage>
        <taxon>Eukaryota</taxon>
        <taxon>Viridiplantae</taxon>
        <taxon>Streptophyta</taxon>
        <taxon>Embryophyta</taxon>
        <taxon>Tracheophyta</taxon>
        <taxon>Spermatophyta</taxon>
        <taxon>Magnoliopsida</taxon>
        <taxon>eudicotyledons</taxon>
        <taxon>Gunneridae</taxon>
        <taxon>Pentapetalae</taxon>
        <taxon>asterids</taxon>
        <taxon>campanulids</taxon>
        <taxon>Asterales</taxon>
        <taxon>Asteraceae</taxon>
        <taxon>Asteroideae</taxon>
        <taxon>Anthemideae</taxon>
        <taxon>Anthemidinae</taxon>
        <taxon>Tanacetum</taxon>
    </lineage>
</organism>
<comment type="caution">
    <text evidence="2">The sequence shown here is derived from an EMBL/GenBank/DDBJ whole genome shotgun (WGS) entry which is preliminary data.</text>
</comment>
<dbReference type="InterPro" id="IPR041577">
    <property type="entry name" value="RT_RNaseH_2"/>
</dbReference>
<keyword evidence="2" id="KW-0695">RNA-directed DNA polymerase</keyword>
<dbReference type="Gene3D" id="3.30.70.270">
    <property type="match status" value="1"/>
</dbReference>
<reference evidence="2" key="1">
    <citation type="journal article" date="2019" name="Sci. Rep.">
        <title>Draft genome of Tanacetum cinerariifolium, the natural source of mosquito coil.</title>
        <authorList>
            <person name="Yamashiro T."/>
            <person name="Shiraishi A."/>
            <person name="Satake H."/>
            <person name="Nakayama K."/>
        </authorList>
    </citation>
    <scope>NUCLEOTIDE SEQUENCE</scope>
</reference>
<dbReference type="EMBL" id="BKCJ011096617">
    <property type="protein sequence ID" value="GFC84812.1"/>
    <property type="molecule type" value="Genomic_DNA"/>
</dbReference>
<evidence type="ECO:0000259" key="1">
    <source>
        <dbReference type="Pfam" id="PF17919"/>
    </source>
</evidence>
<sequence length="95" mass="10887">MTKLTQKNVKFEWRDKQEVAFYLLKQKLCSASIMALPEGSEDFIVYCNASKKGLGAVLMQREKVISYASRQLMIHEKNYTTHDLELGAVVFALKI</sequence>
<dbReference type="PANTHER" id="PTHR34072">
    <property type="entry name" value="ENZYMATIC POLYPROTEIN-RELATED"/>
    <property type="match status" value="1"/>
</dbReference>
<gene>
    <name evidence="2" type="ORF">Tci_856782</name>
</gene>
<feature type="domain" description="Reverse transcriptase/retrotransposon-derived protein RNase H-like" evidence="1">
    <location>
        <begin position="13"/>
        <end position="94"/>
    </location>
</feature>
<keyword evidence="2" id="KW-0808">Transferase</keyword>
<dbReference type="PANTHER" id="PTHR34072:SF52">
    <property type="entry name" value="RIBONUCLEASE H"/>
    <property type="match status" value="1"/>
</dbReference>
<dbReference type="SUPFAM" id="SSF56672">
    <property type="entry name" value="DNA/RNA polymerases"/>
    <property type="match status" value="1"/>
</dbReference>
<dbReference type="AlphaFoldDB" id="A0A699RLC3"/>
<accession>A0A699RLC3</accession>
<dbReference type="Pfam" id="PF17919">
    <property type="entry name" value="RT_RNaseH_2"/>
    <property type="match status" value="1"/>
</dbReference>